<evidence type="ECO:0000256" key="1">
    <source>
        <dbReference type="ARBA" id="ARBA00007705"/>
    </source>
</evidence>
<evidence type="ECO:0000313" key="7">
    <source>
        <dbReference type="Proteomes" id="UP001285921"/>
    </source>
</evidence>
<dbReference type="Gene3D" id="1.20.1060.10">
    <property type="entry name" value="Taq DNA Polymerase, Chain T, domain 4"/>
    <property type="match status" value="1"/>
</dbReference>
<keyword evidence="7" id="KW-1185">Reference proteome</keyword>
<dbReference type="PANTHER" id="PTHR10133:SF27">
    <property type="entry name" value="DNA POLYMERASE NU"/>
    <property type="match status" value="1"/>
</dbReference>
<sequence>MIDVKLTLNAREDSATSAVKAAAERKKSAAPETPEEAFVRIGAMSLTDKERSAFEAARDAFRNGRIGNDQLRGGGNTTDRLSKASVVGAGMRILAERKEAERGARIAEVLRSKPANYHILTRDSELPTLVDRLRLECLRQMTEWRGRYDILGVQTMTAGDFEGTGVDTYIDLSIGFSVWLPLLNEGYYLPYGHVDMRGVVGFEFLTDDSAFKASDPQLTRSKVIAAISPYLSRPEHGKTFHMGSARYDLHVAIKDGYEVRGCVWDTLDAMNTLNEHEESYGLKPLIAKYGRHFGIAGDVLTFEDLFGNRSPAPFNTELVGIYAINDVKYGWKLFEWQYEQMAAAPSAEGRGKLLECYALIDSKLPETDVFLARCGFEIDRDGLARLEAEFKPKLEAARAAVFESYQINAAFVRKMDRTLHAKKVADWIAAQQRKITKRDEALTKWRAQVAADEAAGKTQLKRYTDAVERVKALEAEALAPADEEHAPLFTEEFSITNGNHLAYLIYDYLGIRDRTGQFKRGKVRSTAADVLDAYYEEEEALKPLATVAAYEKLLNTYVTKIPNALEGDGRLHSEFKAGGTATGRYSSAGYSGRPIDILREFETEG</sequence>
<dbReference type="EC" id="2.7.7.7" evidence="2"/>
<reference evidence="6 7" key="1">
    <citation type="submission" date="2023-05" db="EMBL/GenBank/DDBJ databases">
        <title>Draft genome of Paenibacillus sp. CCS26.</title>
        <authorList>
            <person name="Akita H."/>
            <person name="Shinto Y."/>
            <person name="Kimura Z."/>
        </authorList>
    </citation>
    <scope>NUCLEOTIDE SEQUENCE [LARGE SCALE GENOMIC DNA]</scope>
    <source>
        <strain evidence="6 7">CCS26</strain>
    </source>
</reference>
<dbReference type="Gene3D" id="3.30.420.10">
    <property type="entry name" value="Ribonuclease H-like superfamily/Ribonuclease H"/>
    <property type="match status" value="1"/>
</dbReference>
<dbReference type="InterPro" id="IPR043502">
    <property type="entry name" value="DNA/RNA_pol_sf"/>
</dbReference>
<evidence type="ECO:0000313" key="6">
    <source>
        <dbReference type="EMBL" id="GMK47608.1"/>
    </source>
</evidence>
<dbReference type="InterPro" id="IPR002298">
    <property type="entry name" value="DNA_polymerase_A"/>
</dbReference>
<proteinExistence type="inferred from homology"/>
<dbReference type="InterPro" id="IPR036397">
    <property type="entry name" value="RNaseH_sf"/>
</dbReference>
<feature type="domain" description="DNA-directed DNA polymerase family A palm" evidence="5">
    <location>
        <begin position="471"/>
        <end position="588"/>
    </location>
</feature>
<dbReference type="InterPro" id="IPR001098">
    <property type="entry name" value="DNA-dir_DNA_pol_A_palm_dom"/>
</dbReference>
<evidence type="ECO:0000259" key="5">
    <source>
        <dbReference type="Pfam" id="PF00476"/>
    </source>
</evidence>
<dbReference type="Pfam" id="PF00476">
    <property type="entry name" value="DNA_pol_A"/>
    <property type="match status" value="1"/>
</dbReference>
<accession>A0ABQ6NR96</accession>
<keyword evidence="3" id="KW-0235">DNA replication</keyword>
<name>A0ABQ6NR96_9BACL</name>
<organism evidence="6 7">
    <name type="scientific">Paenibacillus glycanilyticus</name>
    <dbReference type="NCBI Taxonomy" id="126569"/>
    <lineage>
        <taxon>Bacteria</taxon>
        <taxon>Bacillati</taxon>
        <taxon>Bacillota</taxon>
        <taxon>Bacilli</taxon>
        <taxon>Bacillales</taxon>
        <taxon>Paenibacillaceae</taxon>
        <taxon>Paenibacillus</taxon>
    </lineage>
</organism>
<dbReference type="RefSeq" id="WP_317981532.1">
    <property type="nucleotide sequence ID" value="NZ_BTCL01000021.1"/>
</dbReference>
<dbReference type="Proteomes" id="UP001285921">
    <property type="component" value="Unassembled WGS sequence"/>
</dbReference>
<comment type="similarity">
    <text evidence="1">Belongs to the DNA polymerase type-A family.</text>
</comment>
<evidence type="ECO:0000256" key="4">
    <source>
        <dbReference type="ARBA" id="ARBA00049244"/>
    </source>
</evidence>
<dbReference type="SUPFAM" id="SSF56672">
    <property type="entry name" value="DNA/RNA polymerases"/>
    <property type="match status" value="1"/>
</dbReference>
<dbReference type="EMBL" id="BTCL01000021">
    <property type="protein sequence ID" value="GMK47608.1"/>
    <property type="molecule type" value="Genomic_DNA"/>
</dbReference>
<dbReference type="PANTHER" id="PTHR10133">
    <property type="entry name" value="DNA POLYMERASE I"/>
    <property type="match status" value="1"/>
</dbReference>
<protein>
    <recommendedName>
        <fullName evidence="2">DNA-directed DNA polymerase</fullName>
        <ecNumber evidence="2">2.7.7.7</ecNumber>
    </recommendedName>
</protein>
<evidence type="ECO:0000256" key="2">
    <source>
        <dbReference type="ARBA" id="ARBA00012417"/>
    </source>
</evidence>
<dbReference type="SUPFAM" id="SSF53098">
    <property type="entry name" value="Ribonuclease H-like"/>
    <property type="match status" value="1"/>
</dbReference>
<comment type="caution">
    <text evidence="6">The sequence shown here is derived from an EMBL/GenBank/DDBJ whole genome shotgun (WGS) entry which is preliminary data.</text>
</comment>
<dbReference type="InterPro" id="IPR012337">
    <property type="entry name" value="RNaseH-like_sf"/>
</dbReference>
<evidence type="ECO:0000256" key="3">
    <source>
        <dbReference type="ARBA" id="ARBA00022705"/>
    </source>
</evidence>
<gene>
    <name evidence="6" type="ORF">PghCCS26_47380</name>
</gene>
<comment type="catalytic activity">
    <reaction evidence="4">
        <text>DNA(n) + a 2'-deoxyribonucleoside 5'-triphosphate = DNA(n+1) + diphosphate</text>
        <dbReference type="Rhea" id="RHEA:22508"/>
        <dbReference type="Rhea" id="RHEA-COMP:17339"/>
        <dbReference type="Rhea" id="RHEA-COMP:17340"/>
        <dbReference type="ChEBI" id="CHEBI:33019"/>
        <dbReference type="ChEBI" id="CHEBI:61560"/>
        <dbReference type="ChEBI" id="CHEBI:173112"/>
        <dbReference type="EC" id="2.7.7.7"/>
    </reaction>
</comment>